<dbReference type="PROSITE" id="PS50276">
    <property type="entry name" value="PANCREATIC_HORMONE_2"/>
    <property type="match status" value="1"/>
</dbReference>
<evidence type="ECO:0000313" key="2">
    <source>
        <dbReference type="EMBL" id="MBD2704173.1"/>
    </source>
</evidence>
<accession>A0A927ASP1</accession>
<feature type="coiled-coil region" evidence="1">
    <location>
        <begin position="338"/>
        <end position="369"/>
    </location>
</feature>
<name>A0A927ASP1_9BACT</name>
<dbReference type="AlphaFoldDB" id="A0A927ASP1"/>
<feature type="coiled-coil region" evidence="1">
    <location>
        <begin position="420"/>
        <end position="447"/>
    </location>
</feature>
<reference evidence="2" key="1">
    <citation type="submission" date="2020-09" db="EMBL/GenBank/DDBJ databases">
        <authorList>
            <person name="Kim M.K."/>
        </authorList>
    </citation>
    <scope>NUCLEOTIDE SEQUENCE</scope>
    <source>
        <strain evidence="2">BT702</strain>
    </source>
</reference>
<keyword evidence="1" id="KW-0175">Coiled coil</keyword>
<evidence type="ECO:0000256" key="1">
    <source>
        <dbReference type="SAM" id="Coils"/>
    </source>
</evidence>
<proteinExistence type="predicted"/>
<keyword evidence="3" id="KW-1185">Reference proteome</keyword>
<protein>
    <submittedName>
        <fullName evidence="2">Uncharacterized protein</fullName>
    </submittedName>
</protein>
<comment type="caution">
    <text evidence="2">The sequence shown here is derived from an EMBL/GenBank/DDBJ whole genome shotgun (WGS) entry which is preliminary data.</text>
</comment>
<evidence type="ECO:0000313" key="3">
    <source>
        <dbReference type="Proteomes" id="UP000598820"/>
    </source>
</evidence>
<gene>
    <name evidence="2" type="ORF">IC229_26250</name>
</gene>
<sequence>MAGAVNIVLGVIITDFVNGFKQAGQTSSQFSKQIKNDFNGLSTIGKSLGSLFAVDQVIGFGQELLSTSGKFEKYNSILKNALGSQSAARSSLGQLTDFAAETPNQLDELTGSFIKFVNRGLIPSKQQLTNFGDLAASQGKGFDQLTEAILDAQSGEFERLKEFGVRASKSGDQVSLSFKGLTQTVGLTSEGITGAIQKFGQLSGVAGSMSAVAQTQEGLVSNLGDAYDRLLVALGDAGISGTFKQVVSAASSLLGVFTDLVANSPAQELRKQQVELNSLVGAIALANDNETVRLSLIQKLNQDYPEFLGKIDAESVSTELLSRRLADVNAQYERKIRIALGEEKIKKANEELTDSIRQQSTALQILARESGKTEIELERMSQADRVALAKKIAARQPQFIQTPGGLAPVSNRLTALPNDLVEGLAKQKKAEAELARLTQENAERQSDLTTATVNGYKEQIAQVREQIKLGRIKKAQGEEEIKRLNDQIRIAQGKPLAPVKPPVITKPEKESYTKPLTELEELERKLKNLQEFKQDNARFGITIAPETLREMEALENQIKRIKGEFVGIKLLDNIKPLADAVQGFTFTTNVPTLPGADALKDKLDDFYGDLRQYPSFLGDLRDQLGNAGGDLFSKASEGVRKSVDGMADTFKSAKAALTDGLLNAGAEFGGVFVSFTSSIEEG</sequence>
<dbReference type="RefSeq" id="WP_190890525.1">
    <property type="nucleotide sequence ID" value="NZ_JACWZY010000028.1"/>
</dbReference>
<dbReference type="EMBL" id="JACWZY010000028">
    <property type="protein sequence ID" value="MBD2704173.1"/>
    <property type="molecule type" value="Genomic_DNA"/>
</dbReference>
<organism evidence="2 3">
    <name type="scientific">Spirosoma profusum</name>
    <dbReference type="NCBI Taxonomy" id="2771354"/>
    <lineage>
        <taxon>Bacteria</taxon>
        <taxon>Pseudomonadati</taxon>
        <taxon>Bacteroidota</taxon>
        <taxon>Cytophagia</taxon>
        <taxon>Cytophagales</taxon>
        <taxon>Cytophagaceae</taxon>
        <taxon>Spirosoma</taxon>
    </lineage>
</organism>
<dbReference type="Proteomes" id="UP000598820">
    <property type="component" value="Unassembled WGS sequence"/>
</dbReference>